<sequence>MKRKGSLKIAIHCGRAMSRLFYKFPISTDPFKFCEMQLLDDNDLDIIMEIWWSTSNENSQPVELFAELVDLEPVKNDVEDFSDLDVDKVPNNIDDKGPEEVEDVHGPSFNNPSRGIILRNEPRDDMLNVDPNATHVFEFPEYADIVHAHRLTSISQLKELFVGQQFENKVDCVFVIKQYSMKFLIDYKVVKSTPTLYVRKCWRAGGGVVGGFGLHLYRRLNSGKYEY</sequence>
<evidence type="ECO:0000313" key="1">
    <source>
        <dbReference type="EMBL" id="KAH1055285.1"/>
    </source>
</evidence>
<evidence type="ECO:0008006" key="3">
    <source>
        <dbReference type="Google" id="ProtNLM"/>
    </source>
</evidence>
<dbReference type="EMBL" id="JAIQCV010000010">
    <property type="protein sequence ID" value="KAH1055285.1"/>
    <property type="molecule type" value="Genomic_DNA"/>
</dbReference>
<reference evidence="1 2" key="1">
    <citation type="journal article" date="2021" name="Plant Biotechnol. J.">
        <title>Multi-omics assisted identification of the key and species-specific regulatory components of drought-tolerant mechanisms in Gossypium stocksii.</title>
        <authorList>
            <person name="Yu D."/>
            <person name="Ke L."/>
            <person name="Zhang D."/>
            <person name="Wu Y."/>
            <person name="Sun Y."/>
            <person name="Mei J."/>
            <person name="Sun J."/>
            <person name="Sun Y."/>
        </authorList>
    </citation>
    <scope>NUCLEOTIDE SEQUENCE [LARGE SCALE GENOMIC DNA]</scope>
    <source>
        <strain evidence="2">cv. E1</strain>
        <tissue evidence="1">Leaf</tissue>
    </source>
</reference>
<proteinExistence type="predicted"/>
<dbReference type="Proteomes" id="UP000828251">
    <property type="component" value="Unassembled WGS sequence"/>
</dbReference>
<evidence type="ECO:0000313" key="2">
    <source>
        <dbReference type="Proteomes" id="UP000828251"/>
    </source>
</evidence>
<organism evidence="1 2">
    <name type="scientific">Gossypium stocksii</name>
    <dbReference type="NCBI Taxonomy" id="47602"/>
    <lineage>
        <taxon>Eukaryota</taxon>
        <taxon>Viridiplantae</taxon>
        <taxon>Streptophyta</taxon>
        <taxon>Embryophyta</taxon>
        <taxon>Tracheophyta</taxon>
        <taxon>Spermatophyta</taxon>
        <taxon>Magnoliopsida</taxon>
        <taxon>eudicotyledons</taxon>
        <taxon>Gunneridae</taxon>
        <taxon>Pentapetalae</taxon>
        <taxon>rosids</taxon>
        <taxon>malvids</taxon>
        <taxon>Malvales</taxon>
        <taxon>Malvaceae</taxon>
        <taxon>Malvoideae</taxon>
        <taxon>Gossypium</taxon>
    </lineage>
</organism>
<name>A0A9D3ZPI6_9ROSI</name>
<dbReference type="OrthoDB" id="10422845at2759"/>
<dbReference type="AlphaFoldDB" id="A0A9D3ZPI6"/>
<gene>
    <name evidence="1" type="ORF">J1N35_033350</name>
</gene>
<keyword evidence="2" id="KW-1185">Reference proteome</keyword>
<accession>A0A9D3ZPI6</accession>
<protein>
    <recommendedName>
        <fullName evidence="3">Transposase MuDR plant domain-containing protein</fullName>
    </recommendedName>
</protein>
<comment type="caution">
    <text evidence="1">The sequence shown here is derived from an EMBL/GenBank/DDBJ whole genome shotgun (WGS) entry which is preliminary data.</text>
</comment>